<keyword evidence="2" id="KW-1185">Reference proteome</keyword>
<evidence type="ECO:0000313" key="2">
    <source>
        <dbReference type="Proteomes" id="UP001056649"/>
    </source>
</evidence>
<evidence type="ECO:0000313" key="1">
    <source>
        <dbReference type="EMBL" id="USF86567.1"/>
    </source>
</evidence>
<reference evidence="1" key="1">
    <citation type="journal article" date="2022" name="Mol. Ecol. Resour.">
        <title>The complete and closed genome of the facultative generalist Candidatus Endoriftia persephone from deep-sea hydrothermal vents.</title>
        <authorList>
            <person name="de Oliveira A.L."/>
            <person name="Srivastava A."/>
            <person name="Espada-Hinojosa S."/>
            <person name="Bright M."/>
        </authorList>
    </citation>
    <scope>NUCLEOTIDE SEQUENCE</scope>
    <source>
        <strain evidence="1">Tica-EPR-9o50.N</strain>
    </source>
</reference>
<organism evidence="1 2">
    <name type="scientific">Candidatus Endoriftia persephonae</name>
    <dbReference type="NCBI Taxonomy" id="393765"/>
    <lineage>
        <taxon>Bacteria</taxon>
        <taxon>Pseudomonadati</taxon>
        <taxon>Pseudomonadota</taxon>
        <taxon>Gammaproteobacteria</taxon>
        <taxon>Chromatiales</taxon>
        <taxon>Sedimenticolaceae</taxon>
        <taxon>Candidatus Endoriftia</taxon>
    </lineage>
</organism>
<protein>
    <submittedName>
        <fullName evidence="1">Uncharacterized protein</fullName>
    </submittedName>
</protein>
<dbReference type="EMBL" id="CP090569">
    <property type="protein sequence ID" value="USF86567.1"/>
    <property type="molecule type" value="Genomic_DNA"/>
</dbReference>
<name>A0A9J6ZVA8_9GAMM</name>
<proteinExistence type="predicted"/>
<dbReference type="RefSeq" id="WP_240991668.1">
    <property type="nucleotide sequence ID" value="NZ_CP090569.1"/>
</dbReference>
<dbReference type="Proteomes" id="UP001056649">
    <property type="component" value="Chromosome"/>
</dbReference>
<dbReference type="AlphaFoldDB" id="A0A9J6ZVA8"/>
<dbReference type="KEGG" id="eps:L0Y14_10495"/>
<gene>
    <name evidence="1" type="ORF">L0Y14_10495</name>
</gene>
<accession>A0A9J6ZVA8</accession>
<sequence>MTWSNAGYVPDCAACHARDYESGPHKKYGNTRYSVSELRDCSGACHVYSDSSMTKISKSRSREHRVSDRDWD</sequence>